<organism evidence="2 3">
    <name type="scientific">Portunus trituberculatus</name>
    <name type="common">Swimming crab</name>
    <name type="synonym">Neptunus trituberculatus</name>
    <dbReference type="NCBI Taxonomy" id="210409"/>
    <lineage>
        <taxon>Eukaryota</taxon>
        <taxon>Metazoa</taxon>
        <taxon>Ecdysozoa</taxon>
        <taxon>Arthropoda</taxon>
        <taxon>Crustacea</taxon>
        <taxon>Multicrustacea</taxon>
        <taxon>Malacostraca</taxon>
        <taxon>Eumalacostraca</taxon>
        <taxon>Eucarida</taxon>
        <taxon>Decapoda</taxon>
        <taxon>Pleocyemata</taxon>
        <taxon>Brachyura</taxon>
        <taxon>Eubrachyura</taxon>
        <taxon>Portunoidea</taxon>
        <taxon>Portunidae</taxon>
        <taxon>Portuninae</taxon>
        <taxon>Portunus</taxon>
    </lineage>
</organism>
<evidence type="ECO:0000313" key="3">
    <source>
        <dbReference type="Proteomes" id="UP000324222"/>
    </source>
</evidence>
<dbReference type="Proteomes" id="UP000324222">
    <property type="component" value="Unassembled WGS sequence"/>
</dbReference>
<dbReference type="AlphaFoldDB" id="A0A5B7GW53"/>
<reference evidence="2 3" key="1">
    <citation type="submission" date="2019-05" db="EMBL/GenBank/DDBJ databases">
        <title>Another draft genome of Portunus trituberculatus and its Hox gene families provides insights of decapod evolution.</title>
        <authorList>
            <person name="Jeong J.-H."/>
            <person name="Song I."/>
            <person name="Kim S."/>
            <person name="Choi T."/>
            <person name="Kim D."/>
            <person name="Ryu S."/>
            <person name="Kim W."/>
        </authorList>
    </citation>
    <scope>NUCLEOTIDE SEQUENCE [LARGE SCALE GENOMIC DNA]</scope>
    <source>
        <tissue evidence="2">Muscle</tissue>
    </source>
</reference>
<sequence length="88" mass="9780">MGVQLPPDGTRGRRHKTYLRDSGKAPHSLLPMLCAPLGTNATRQVKENAAGSDVKQEDRRMKCNRSARKGARRGVNCASSHLIWRPCR</sequence>
<accession>A0A5B7GW53</accession>
<feature type="region of interest" description="Disordered" evidence="1">
    <location>
        <begin position="1"/>
        <end position="25"/>
    </location>
</feature>
<keyword evidence="3" id="KW-1185">Reference proteome</keyword>
<feature type="region of interest" description="Disordered" evidence="1">
    <location>
        <begin position="47"/>
        <end position="71"/>
    </location>
</feature>
<dbReference type="EMBL" id="VSRR010019070">
    <property type="protein sequence ID" value="MPC61896.1"/>
    <property type="molecule type" value="Genomic_DNA"/>
</dbReference>
<protein>
    <submittedName>
        <fullName evidence="2">Uncharacterized protein</fullName>
    </submittedName>
</protein>
<name>A0A5B7GW53_PORTR</name>
<evidence type="ECO:0000256" key="1">
    <source>
        <dbReference type="SAM" id="MobiDB-lite"/>
    </source>
</evidence>
<evidence type="ECO:0000313" key="2">
    <source>
        <dbReference type="EMBL" id="MPC61896.1"/>
    </source>
</evidence>
<proteinExistence type="predicted"/>
<gene>
    <name evidence="2" type="ORF">E2C01_055973</name>
</gene>
<feature type="compositionally biased region" description="Basic residues" evidence="1">
    <location>
        <begin position="62"/>
        <end position="71"/>
    </location>
</feature>
<comment type="caution">
    <text evidence="2">The sequence shown here is derived from an EMBL/GenBank/DDBJ whole genome shotgun (WGS) entry which is preliminary data.</text>
</comment>